<reference evidence="3 4" key="1">
    <citation type="submission" date="2018-07" db="EMBL/GenBank/DDBJ databases">
        <title>Genomic Encyclopedia of Type Strains, Phase III (KMG-III): the genomes of soil and plant-associated and newly described type strains.</title>
        <authorList>
            <person name="Whitman W."/>
        </authorList>
    </citation>
    <scope>NUCLEOTIDE SEQUENCE [LARGE SCALE GENOMIC DNA]</scope>
    <source>
        <strain evidence="3 4">CECT 8487</strain>
    </source>
</reference>
<keyword evidence="4" id="KW-1185">Reference proteome</keyword>
<dbReference type="PANTHER" id="PTHR32305:SF15">
    <property type="entry name" value="PROTEIN RHSA-RELATED"/>
    <property type="match status" value="1"/>
</dbReference>
<dbReference type="InterPro" id="IPR045619">
    <property type="entry name" value="DUF6443"/>
</dbReference>
<dbReference type="InterPro" id="IPR050708">
    <property type="entry name" value="T6SS_VgrG/RHS"/>
</dbReference>
<evidence type="ECO:0000313" key="3">
    <source>
        <dbReference type="EMBL" id="RED45636.1"/>
    </source>
</evidence>
<sequence>MEKYKFTVILLAFATLFGHSQNEQFYSKIGPNEATNMNVGASVGIEDPNYFAPNSSIDNTAVEIHLGIEDDIIPASPFAFKYTALLEVQTYNMTTNAITDTYNLSMDIEYDPLGTTGNVKDLAIQKLNGIQKVNINVLAVTVEDTNTGTILPSNNPGNVYLELIYKNTRLYNLTVQLPELEHQFIKINSDNSETVQSSGVDADELEFNWSSIVGAEEYDLEWTWVDNYSTISSNILEAQSNICLSDLDYRINSTRIRTRDTLYRIPLVYANGYVVYRMRPLAKTFYTDPMTPTEKQIKTLYGKWTSNDNIKSTVSDWPHKARTYSHEENKNWQFQASYAEEGKKKEVVSYFDGTLRNRQTVTKINSDNNAIVGEVIYDTQGRPAVEVLPVPSGLSAIKHYDRFNLNTDPVETREIYSHLDFDWDSDSLCNTLLNGMAKESGASKYYSNNNTITNNWQDYVPDADFYPFSQIEYTPDNTGRISRKSGVGSFHKLGSGHEMKYYYGTPSQLELNRLFGYKVGYKKHYKKNLVVDPNGQVSVSYIDPQGRTIATALAGDNPAALSGLEDEDNSFLHNTIQEDLLNKVDPNDFDTDLDNNVRFSSGNYGSLNDGLNFYSQFVVAGADAPYTFDYNFLNNQNFTFCGVTYPFVYELGISLEDCCGNDVSNGGAYNGLVQSSFQRNFNTTLPQGPYTINKSLTVDQETLEGYIDSYLSSGDCDLTIEDFVRTPGEFSGCFATCQECEDSLGTQSNYVAEGLSDKADEKGGALTSQEIAAYTLIFENEWQVFFDACNQLCESAEQLDFSCNINEQRLLQDFFPGEQYAVTLTTTEIADDDGNIRDFDPDINEDNIVDDKLSIYNPNSVLPDTNFGDGSYVWQNPSVPYTDDFGNIAYVKVQVTIDDIGTRTYDPEIDELATGQGYDTATPDSEGNILVLPNHLLHHEDFEAEWRNSWAKSLLVYHPEKCYLDYFTELCTQTFNGQSSTSYDNYLNGLETYNDANTAGLFSLETTLSDQDPFFKIDYSTESNAYYLKRQEIIEHALTVNYEGDDLNGAVLWEVAYMFAKCGNPELYNCYTPGTLSLSQAINTLNTEEKDAFWERYRLFYLSTKQKIAYVFSNLYAGQNGCLNECIEAGENQRFEFVLKEYLGFFAYISGQRSSFSNGYCNDHENLYKLKERRFIPFDQLYDSSKDGIALVEELESDTDYLYWSETGNCPLALDLQIFLDGLFKDQNSGTSGTIFNSNGIINAEYLTADFYEALGGVTENDPMTNAPIEPVDNIILKANIISNTEIEISVRDSNDQDTLEENGETCAITLHSNGEDFNNYGPWKIVSMNKVYYVPDSYDNTVMPATFDFQILATIETSPGNTYEAVFNGTTCAAIGECGVGSGVVGQSLNPDVDPNLGSKWGCTDLTEFRYAVVDLLNFLRQTSENFGTIDFLHDYGPAEPFDIFNGTAGNNQILTDLYYNDFLVNFFGLDLADDVMTWEFDGIDTYTLRRNTTPIFILDTIDLRTIAPELFTDITFEQDTQGNIYGGDVSYLANLASPTISTISHSNSFLDGGLNCCLVGAATNFSLQVAIVHKDTIANVKRVSSLVFTPQTVGYRLGEDLEFDYDIDIEALHDGFVDLDMFYNSQVNPSTLTITSDDGVEVFSTEDGSLDVGYYYDYRLLGDRSVMNYDFLKGRHNEGNVWNPQFHAKYELDFLNYNINGLGQNFPIQSITGASQVKGDGDLLLSIFNNGPPNNDNWIQDASDPGYPNYTRILMDGLYYGTWNDTHIYNFENGVQLDFNTKLKVSTLPTIFTGYGAFGHILSLGSSTNNTLGKNDDLIYQVVFYESQPENVINPGCAECIVQTVAPVSCDEKYNTFINDISVLGYTVPSFMTQEFFCQMNYQYSVDDYLYYLDNHYNNSQNPLPPHFEVATIDDPNFITISEFATSALNQGFLGMKSAIDDYHQYLMDNPGGTDLYSWRAYIETIYLDKIPGICLPAPLFTESLEIDPNDLVYPCHEFVANIEETYKNVLYEQYIEFKKAEFREAYINQALNSAIETFTNTRPDKEYQYTLYYYDQAGNLTQTVSPEGVYRLGDNISDGGINNIVNEVNISRDTNPDNESNFDPTSSIRILPDHKLKTQYRYNSLNQLVWQETPDGGITRFAYDKLGRIIASQNARQEANISNSVMSYTRYDELGRIIEAGEMVLDTDFTISDTGVLIRISDGLAVDEVNDLLYPENITINDRNQVTKTSYDNMVLGKESLFENYQSDNDRNRVTAVLYFDSYNATSPLSSFANAIYYNYDIHGNVNEMITEINDSRLSAIGQHYKKVQYDYDLISGNVNRVTYQKGEVDQFIHRYEYDADNRIINVYTSNDDIIWEKDANYQYYEHGPLARVLVGDKKVQGMDYVYTLQGWLKGVNNHALNLTDLGGDGVKNSVARDAFAYALSYFTNDYVSRTTNPFNTTDTFNGATLGLFNGNIRGMSTALMDLSENPLVVSYNQYGYDQLNRITAMNNFEGLSTGEAPNITGIHSNYSYDRNGNILTLYRNARDTGNSIKDMDELTYTYYTKANGDPTNKLRIVNDMIPNNKFTNIDVDNHINDYIYDEIGQLTQDLDEGISNIDWRVDGKVEKVTKSSGDEISFTYDGLGNRLSKYSSLEDKETIYIRDAQGNVLSVYNLLNANDAAQRSYILDEHQIYGSSRLGLQNYENLELNNVAQASQSSAKEASTPLLKTASSSSMAMASMASGTALKFDGTLYGTWVDSTMVSDNDLFYYNWKYNAKIDTKIKLDSLHTGEEAVAQVSYFDEAIDHFGVKRIFLNLDSDGTTYAPNMVIEDRFLYFDSTTNEEKIYTRTTKVALPLSEGISDLAADISFEVISNGYYDFDATLVLNGLSYFLDNENLELSVSRTITTEPHTVSISRIPGVNPGGTMTFEMCTFSYILNNQSEQDFNFSVPGTNPMSNDYTLTLNTTDASDPMDQTRWVSSYCTNTPPDRDNDGVTDDIDVDDDNDGILDTVEGYGDLDNDGVPNYFDLDSDNDGIPDNIEAQTTADYIVPSGVDAPDGNGNRNGLDDAYESAPGSGEGIQGLVNTDGDTLPDYEDTDSDNDTVLDIVERNSNNLGIVDTTASDVDTDNDGLDNAFEGVDPNDGYVNENTNPTADYRNTDGEDDLDYRDTDDDNDGYITYEEDPNSNNILYDDDSDSDGYSDYLDPSNSNPSIPAVGPVEEFFRLAGDKRYELSNHLGNVLAVISDQKLVKNGIFTPDVLSYNDYYPFGMLQPNRHGSSDSYRYGFQGQEKDDEVKGEGNSYDYGNRFHDPRIGRWLSLDAVSKAHQGNYNFASNSPIMLIDKGGDDDYYYDAITNSIYVIRNGAPHRFFFTEYIFNDPENNGLQVGSPIVRQYPPGSDQVAKLFFENNVVFRDALKHARGEDYNRIYNSYRNLSGEEGGKIVGVMMAAPAVVVVGLEVLAAYGTQTVLTVIAEESLDYAIESITGIPVIMDPIDIIEHGFKKVLRSQVKEQFVEKYGKEQLKEMGSYTVVFKDGTKYHGKGNFEEAISASARKSKNAEDTITNFDWTPSSKNTNADGFVDEAKRLNNDPGGYKNPNNRNLRDSPGNRKYKDDYDKKYGNNDG</sequence>
<dbReference type="RefSeq" id="WP_116524861.1">
    <property type="nucleotide sequence ID" value="NZ_QRDX01000008.1"/>
</dbReference>
<proteinExistence type="predicted"/>
<dbReference type="PANTHER" id="PTHR32305">
    <property type="match status" value="1"/>
</dbReference>
<dbReference type="InterPro" id="IPR022385">
    <property type="entry name" value="Rhs_assc_core"/>
</dbReference>
<dbReference type="InterPro" id="IPR028974">
    <property type="entry name" value="TSP_type-3_rpt"/>
</dbReference>
<gene>
    <name evidence="3" type="ORF">DFQ02_10814</name>
</gene>
<organism evidence="3 4">
    <name type="scientific">Seonamhaeicola aphaedonensis</name>
    <dbReference type="NCBI Taxonomy" id="1461338"/>
    <lineage>
        <taxon>Bacteria</taxon>
        <taxon>Pseudomonadati</taxon>
        <taxon>Bacteroidota</taxon>
        <taxon>Flavobacteriia</taxon>
        <taxon>Flavobacteriales</taxon>
        <taxon>Flavobacteriaceae</taxon>
    </lineage>
</organism>
<dbReference type="EMBL" id="QRDX01000008">
    <property type="protein sequence ID" value="RED45636.1"/>
    <property type="molecule type" value="Genomic_DNA"/>
</dbReference>
<feature type="region of interest" description="Disordered" evidence="1">
    <location>
        <begin position="3546"/>
        <end position="3606"/>
    </location>
</feature>
<dbReference type="GO" id="GO:0005509">
    <property type="term" value="F:calcium ion binding"/>
    <property type="evidence" value="ECO:0007669"/>
    <property type="project" value="InterPro"/>
</dbReference>
<feature type="region of interest" description="Disordered" evidence="1">
    <location>
        <begin position="2966"/>
        <end position="2986"/>
    </location>
</feature>
<dbReference type="SUPFAM" id="SSF103647">
    <property type="entry name" value="TSP type-3 repeat"/>
    <property type="match status" value="1"/>
</dbReference>
<feature type="region of interest" description="Disordered" evidence="1">
    <location>
        <begin position="3102"/>
        <end position="3195"/>
    </location>
</feature>
<feature type="compositionally biased region" description="Acidic residues" evidence="1">
    <location>
        <begin position="3144"/>
        <end position="3167"/>
    </location>
</feature>
<protein>
    <submittedName>
        <fullName evidence="3">YD repeat-containing protein</fullName>
    </submittedName>
</protein>
<feature type="domain" description="DUF6443" evidence="2">
    <location>
        <begin position="334"/>
        <end position="400"/>
    </location>
</feature>
<dbReference type="Gene3D" id="2.180.10.10">
    <property type="entry name" value="RHS repeat-associated core"/>
    <property type="match status" value="2"/>
</dbReference>
<dbReference type="Proteomes" id="UP000256629">
    <property type="component" value="Unassembled WGS sequence"/>
</dbReference>
<feature type="compositionally biased region" description="Polar residues" evidence="1">
    <location>
        <begin position="3546"/>
        <end position="3559"/>
    </location>
</feature>
<dbReference type="OrthoDB" id="2972467at2"/>
<evidence type="ECO:0000313" key="4">
    <source>
        <dbReference type="Proteomes" id="UP000256629"/>
    </source>
</evidence>
<dbReference type="NCBIfam" id="TIGR03696">
    <property type="entry name" value="Rhs_assc_core"/>
    <property type="match status" value="1"/>
</dbReference>
<evidence type="ECO:0000259" key="2">
    <source>
        <dbReference type="Pfam" id="PF20041"/>
    </source>
</evidence>
<evidence type="ECO:0000256" key="1">
    <source>
        <dbReference type="SAM" id="MobiDB-lite"/>
    </source>
</evidence>
<accession>A0A3D9H9K5</accession>
<feature type="compositionally biased region" description="Acidic residues" evidence="1">
    <location>
        <begin position="2977"/>
        <end position="2986"/>
    </location>
</feature>
<dbReference type="Pfam" id="PF20041">
    <property type="entry name" value="DUF6443"/>
    <property type="match status" value="1"/>
</dbReference>
<comment type="caution">
    <text evidence="3">The sequence shown here is derived from an EMBL/GenBank/DDBJ whole genome shotgun (WGS) entry which is preliminary data.</text>
</comment>
<name>A0A3D9H9K5_9FLAO</name>
<feature type="compositionally biased region" description="Basic and acidic residues" evidence="1">
    <location>
        <begin position="3583"/>
        <end position="3606"/>
    </location>
</feature>